<reference evidence="2" key="1">
    <citation type="submission" date="2022-02" db="EMBL/GenBank/DDBJ databases">
        <title>Polaribacter sp. MSW13, isolated from seawater.</title>
        <authorList>
            <person name="Kristyanto S."/>
            <person name="Jung J."/>
            <person name="Jeon C.O."/>
        </authorList>
    </citation>
    <scope>NUCLEOTIDE SEQUENCE</scope>
    <source>
        <strain evidence="2">MSW13</strain>
    </source>
</reference>
<comment type="caution">
    <text evidence="2">The sequence shown here is derived from an EMBL/GenBank/DDBJ whole genome shotgun (WGS) entry which is preliminary data.</text>
</comment>
<dbReference type="EMBL" id="JAKQYM010000036">
    <property type="protein sequence ID" value="MCI2230512.1"/>
    <property type="molecule type" value="Genomic_DNA"/>
</dbReference>
<protein>
    <submittedName>
        <fullName evidence="2">Uncharacterized protein</fullName>
    </submittedName>
</protein>
<evidence type="ECO:0000256" key="1">
    <source>
        <dbReference type="SAM" id="Phobius"/>
    </source>
</evidence>
<keyword evidence="3" id="KW-1185">Reference proteome</keyword>
<name>A0A9X1VT18_9FLAO</name>
<proteinExistence type="predicted"/>
<dbReference type="Proteomes" id="UP001139369">
    <property type="component" value="Unassembled WGS sequence"/>
</dbReference>
<keyword evidence="1" id="KW-1133">Transmembrane helix</keyword>
<gene>
    <name evidence="2" type="ORF">MC378_15155</name>
</gene>
<keyword evidence="1" id="KW-0472">Membrane</keyword>
<keyword evidence="1" id="KW-0812">Transmembrane</keyword>
<sequence>MKSRFLRILLIINGILIPIFIVYVLGNVLIDKYNDYIFYNSENSDLEILEVKGPKYEIKQSSLIGIPNSENYIVAEYKKENDKLGILEDEINLPYDVPKNTFNIIFLDKEFNQIRKLLKNDASIKSMFISNSYSSHNKEMMNKLSRLSFYIATEDTNNDGEINNRDQHYVYVSDLNGENLTKVSDRKVKQYEWVNENKEILLNFVTESNSEFEYGIYNIENKTIKETKNKTKEK</sequence>
<dbReference type="RefSeq" id="WP_242179662.1">
    <property type="nucleotide sequence ID" value="NZ_JAKQYM010000036.1"/>
</dbReference>
<evidence type="ECO:0000313" key="3">
    <source>
        <dbReference type="Proteomes" id="UP001139369"/>
    </source>
</evidence>
<accession>A0A9X1VT18</accession>
<organism evidence="2 3">
    <name type="scientific">Polaribacter marinus</name>
    <dbReference type="NCBI Taxonomy" id="2916838"/>
    <lineage>
        <taxon>Bacteria</taxon>
        <taxon>Pseudomonadati</taxon>
        <taxon>Bacteroidota</taxon>
        <taxon>Flavobacteriia</taxon>
        <taxon>Flavobacteriales</taxon>
        <taxon>Flavobacteriaceae</taxon>
    </lineage>
</organism>
<dbReference type="AlphaFoldDB" id="A0A9X1VT18"/>
<evidence type="ECO:0000313" key="2">
    <source>
        <dbReference type="EMBL" id="MCI2230512.1"/>
    </source>
</evidence>
<feature type="transmembrane region" description="Helical" evidence="1">
    <location>
        <begin position="6"/>
        <end position="30"/>
    </location>
</feature>